<dbReference type="CDD" id="cd01347">
    <property type="entry name" value="ligand_gated_channel"/>
    <property type="match status" value="1"/>
</dbReference>
<dbReference type="RefSeq" id="WP_380022844.1">
    <property type="nucleotide sequence ID" value="NZ_JBHSHD010000017.1"/>
</dbReference>
<evidence type="ECO:0000259" key="15">
    <source>
        <dbReference type="Pfam" id="PF07715"/>
    </source>
</evidence>
<dbReference type="NCBIfam" id="TIGR01785">
    <property type="entry name" value="TonB-hemin"/>
    <property type="match status" value="1"/>
</dbReference>
<feature type="chain" id="PRO_5045338074" evidence="13">
    <location>
        <begin position="20"/>
        <end position="691"/>
    </location>
</feature>
<dbReference type="PROSITE" id="PS01156">
    <property type="entry name" value="TONB_DEPENDENT_REC_2"/>
    <property type="match status" value="1"/>
</dbReference>
<name>A0ABV9R0C0_9GAMM</name>
<dbReference type="InterPro" id="IPR000531">
    <property type="entry name" value="Beta-barrel_TonB"/>
</dbReference>
<comment type="similarity">
    <text evidence="2 10 12">Belongs to the TonB-dependent receptor family.</text>
</comment>
<evidence type="ECO:0000256" key="9">
    <source>
        <dbReference type="ARBA" id="ARBA00023237"/>
    </source>
</evidence>
<dbReference type="InterPro" id="IPR011276">
    <property type="entry name" value="TonB_haem/Hb_rcpt"/>
</dbReference>
<organism evidence="16 17">
    <name type="scientific">Dokdonella ginsengisoli</name>
    <dbReference type="NCBI Taxonomy" id="363846"/>
    <lineage>
        <taxon>Bacteria</taxon>
        <taxon>Pseudomonadati</taxon>
        <taxon>Pseudomonadota</taxon>
        <taxon>Gammaproteobacteria</taxon>
        <taxon>Lysobacterales</taxon>
        <taxon>Rhodanobacteraceae</taxon>
        <taxon>Dokdonella</taxon>
    </lineage>
</organism>
<keyword evidence="3 10" id="KW-0813">Transport</keyword>
<dbReference type="InterPro" id="IPR036942">
    <property type="entry name" value="Beta-barrel_TonB_sf"/>
</dbReference>
<evidence type="ECO:0000256" key="1">
    <source>
        <dbReference type="ARBA" id="ARBA00004571"/>
    </source>
</evidence>
<keyword evidence="4 10" id="KW-1134">Transmembrane beta strand</keyword>
<dbReference type="Pfam" id="PF07715">
    <property type="entry name" value="Plug"/>
    <property type="match status" value="1"/>
</dbReference>
<evidence type="ECO:0000259" key="14">
    <source>
        <dbReference type="Pfam" id="PF00593"/>
    </source>
</evidence>
<dbReference type="PROSITE" id="PS00221">
    <property type="entry name" value="MIP"/>
    <property type="match status" value="1"/>
</dbReference>
<evidence type="ECO:0000313" key="16">
    <source>
        <dbReference type="EMBL" id="MFC4822511.1"/>
    </source>
</evidence>
<dbReference type="PROSITE" id="PS52016">
    <property type="entry name" value="TONB_DEPENDENT_REC_3"/>
    <property type="match status" value="1"/>
</dbReference>
<evidence type="ECO:0000313" key="17">
    <source>
        <dbReference type="Proteomes" id="UP001595886"/>
    </source>
</evidence>
<evidence type="ECO:0000256" key="12">
    <source>
        <dbReference type="RuleBase" id="RU003357"/>
    </source>
</evidence>
<evidence type="ECO:0000256" key="10">
    <source>
        <dbReference type="PROSITE-ProRule" id="PRU01360"/>
    </source>
</evidence>
<dbReference type="InterPro" id="IPR039426">
    <property type="entry name" value="TonB-dep_rcpt-like"/>
</dbReference>
<keyword evidence="5 10" id="KW-0812">Transmembrane</keyword>
<comment type="caution">
    <text evidence="16">The sequence shown here is derived from an EMBL/GenBank/DDBJ whole genome shotgun (WGS) entry which is preliminary data.</text>
</comment>
<keyword evidence="16" id="KW-0675">Receptor</keyword>
<dbReference type="InterPro" id="IPR022357">
    <property type="entry name" value="MIP_CS"/>
</dbReference>
<dbReference type="Gene3D" id="2.40.170.20">
    <property type="entry name" value="TonB-dependent receptor, beta-barrel domain"/>
    <property type="match status" value="1"/>
</dbReference>
<evidence type="ECO:0000256" key="2">
    <source>
        <dbReference type="ARBA" id="ARBA00009810"/>
    </source>
</evidence>
<feature type="domain" description="TonB-dependent receptor-like beta-barrel" evidence="14">
    <location>
        <begin position="214"/>
        <end position="656"/>
    </location>
</feature>
<dbReference type="PANTHER" id="PTHR30069">
    <property type="entry name" value="TONB-DEPENDENT OUTER MEMBRANE RECEPTOR"/>
    <property type="match status" value="1"/>
</dbReference>
<dbReference type="InterPro" id="IPR037066">
    <property type="entry name" value="Plug_dom_sf"/>
</dbReference>
<evidence type="ECO:0000256" key="11">
    <source>
        <dbReference type="PROSITE-ProRule" id="PRU10144"/>
    </source>
</evidence>
<keyword evidence="6 13" id="KW-0732">Signal</keyword>
<dbReference type="InterPro" id="IPR010917">
    <property type="entry name" value="TonB_rcpt_CS"/>
</dbReference>
<evidence type="ECO:0000256" key="3">
    <source>
        <dbReference type="ARBA" id="ARBA00022448"/>
    </source>
</evidence>
<feature type="short sequence motif" description="TonB C-terminal box" evidence="11">
    <location>
        <begin position="674"/>
        <end position="691"/>
    </location>
</feature>
<proteinExistence type="inferred from homology"/>
<evidence type="ECO:0000256" key="6">
    <source>
        <dbReference type="ARBA" id="ARBA00022729"/>
    </source>
</evidence>
<feature type="signal peptide" evidence="13">
    <location>
        <begin position="1"/>
        <end position="19"/>
    </location>
</feature>
<dbReference type="PANTHER" id="PTHR30069:SF41">
    <property type="entry name" value="HEME_HEMOPEXIN UTILIZATION PROTEIN C"/>
    <property type="match status" value="1"/>
</dbReference>
<evidence type="ECO:0000256" key="5">
    <source>
        <dbReference type="ARBA" id="ARBA00022692"/>
    </source>
</evidence>
<keyword evidence="9 10" id="KW-0998">Cell outer membrane</keyword>
<evidence type="ECO:0000256" key="13">
    <source>
        <dbReference type="SAM" id="SignalP"/>
    </source>
</evidence>
<dbReference type="EMBL" id="JBHSHD010000017">
    <property type="protein sequence ID" value="MFC4822511.1"/>
    <property type="molecule type" value="Genomic_DNA"/>
</dbReference>
<protein>
    <submittedName>
        <fullName evidence="16">TonB-dependent receptor domain-containing protein</fullName>
    </submittedName>
</protein>
<evidence type="ECO:0000256" key="7">
    <source>
        <dbReference type="ARBA" id="ARBA00023077"/>
    </source>
</evidence>
<gene>
    <name evidence="16" type="ORF">ACFO6Q_19485</name>
</gene>
<keyword evidence="17" id="KW-1185">Reference proteome</keyword>
<comment type="subcellular location">
    <subcellularLocation>
        <location evidence="1 10">Cell outer membrane</location>
        <topology evidence="1 10">Multi-pass membrane protein</topology>
    </subcellularLocation>
</comment>
<dbReference type="Gene3D" id="2.170.130.10">
    <property type="entry name" value="TonB-dependent receptor, plug domain"/>
    <property type="match status" value="1"/>
</dbReference>
<evidence type="ECO:0000256" key="8">
    <source>
        <dbReference type="ARBA" id="ARBA00023136"/>
    </source>
</evidence>
<evidence type="ECO:0000256" key="4">
    <source>
        <dbReference type="ARBA" id="ARBA00022452"/>
    </source>
</evidence>
<accession>A0ABV9R0C0</accession>
<dbReference type="Pfam" id="PF00593">
    <property type="entry name" value="TonB_dep_Rec_b-barrel"/>
    <property type="match status" value="1"/>
</dbReference>
<keyword evidence="7 12" id="KW-0798">TonB box</keyword>
<dbReference type="SUPFAM" id="SSF56935">
    <property type="entry name" value="Porins"/>
    <property type="match status" value="1"/>
</dbReference>
<dbReference type="InterPro" id="IPR012910">
    <property type="entry name" value="Plug_dom"/>
</dbReference>
<reference evidence="17" key="1">
    <citation type="journal article" date="2019" name="Int. J. Syst. Evol. Microbiol.">
        <title>The Global Catalogue of Microorganisms (GCM) 10K type strain sequencing project: providing services to taxonomists for standard genome sequencing and annotation.</title>
        <authorList>
            <consortium name="The Broad Institute Genomics Platform"/>
            <consortium name="The Broad Institute Genome Sequencing Center for Infectious Disease"/>
            <person name="Wu L."/>
            <person name="Ma J."/>
        </authorList>
    </citation>
    <scope>NUCLEOTIDE SEQUENCE [LARGE SCALE GENOMIC DNA]</scope>
    <source>
        <strain evidence="17">CCUG 30340</strain>
    </source>
</reference>
<feature type="domain" description="TonB-dependent receptor plug" evidence="15">
    <location>
        <begin position="54"/>
        <end position="159"/>
    </location>
</feature>
<dbReference type="Proteomes" id="UP001595886">
    <property type="component" value="Unassembled WGS sequence"/>
</dbReference>
<sequence length="691" mass="72780">MRRALLWLAIVTGTTGASAQESPASTAAPPPGAADTVYLSPLVTDANAQDPYAEPAAKSTIGRDAIDLFGGQNLDDALRATPGTFTRDSPQNPGIAVDIRGMEGSGRVTMTIDGVRQNFRFTGHEAQGFTYVDPALLAGVDVSRGATSGAAGAGALAGAANFRTLAPADVLRDGANAGGFVGVSWGDNGGGFAPVAAGAVRTGAWSFLAAASRRSPDDYGNGKGQTVPYTGQDLRSGLLKAEFRPSDAHRLALGAVLYDNDFIANSYDQTIGSRQFTANYAYTPGGHAVDLRVNAYRSDVRMKYGTSPTLPNGGSGAGRRIEDTGTGFDATNTTRLGEHLSSTYGVAYFHDDVDSINSAVAPGFGVNPSGENSIASAFSDTTLRYGITDTILGLRYDRYHVEGSGSVTAGNPLGMPAGRYAVDRSGGAFNPSLTFAVTPLPWLQPYLRWSRTFRPPTVSETLMGGDHPADGGPTQTFYPNPFLKPEKSRGWELGVNVGTDRVLRSDDRLRAKVTVYRNAVDDYVTATFAPAGGAFFGNNPGTSIVKGVEVEGGYDAGFAFANLTYSHTDSDLKSQVNGLGAQSYLPDEVYGATLGARLAERRLTIGARWSKVSRSFIGEENAYGANRPWEPGYDLVDLFANYVFDSGLELRANVANADDTVYTPALSTPAAGTSVETGRGRTWSLTAKYTF</sequence>
<keyword evidence="8 10" id="KW-0472">Membrane</keyword>